<dbReference type="Proteomes" id="UP001623349">
    <property type="component" value="Unassembled WGS sequence"/>
</dbReference>
<proteinExistence type="predicted"/>
<gene>
    <name evidence="1" type="ORF">APTSU1_001438400</name>
</gene>
<evidence type="ECO:0000313" key="1">
    <source>
        <dbReference type="EMBL" id="GAB1299148.1"/>
    </source>
</evidence>
<evidence type="ECO:0000313" key="2">
    <source>
        <dbReference type="Proteomes" id="UP001623349"/>
    </source>
</evidence>
<dbReference type="EMBL" id="BAAFST010000014">
    <property type="protein sequence ID" value="GAB1299148.1"/>
    <property type="molecule type" value="Genomic_DNA"/>
</dbReference>
<comment type="caution">
    <text evidence="1">The sequence shown here is derived from an EMBL/GenBank/DDBJ whole genome shotgun (WGS) entry which is preliminary data.</text>
</comment>
<organism evidence="1 2">
    <name type="scientific">Apodemus speciosus</name>
    <name type="common">Large Japanese field mouse</name>
    <dbReference type="NCBI Taxonomy" id="105296"/>
    <lineage>
        <taxon>Eukaryota</taxon>
        <taxon>Metazoa</taxon>
        <taxon>Chordata</taxon>
        <taxon>Craniata</taxon>
        <taxon>Vertebrata</taxon>
        <taxon>Euteleostomi</taxon>
        <taxon>Mammalia</taxon>
        <taxon>Eutheria</taxon>
        <taxon>Euarchontoglires</taxon>
        <taxon>Glires</taxon>
        <taxon>Rodentia</taxon>
        <taxon>Myomorpha</taxon>
        <taxon>Muroidea</taxon>
        <taxon>Muridae</taxon>
        <taxon>Murinae</taxon>
        <taxon>Apodemus</taxon>
    </lineage>
</organism>
<accession>A0ABQ0FIS1</accession>
<reference evidence="1 2" key="1">
    <citation type="submission" date="2024-08" db="EMBL/GenBank/DDBJ databases">
        <title>The draft genome of Apodemus speciosus.</title>
        <authorList>
            <person name="Nabeshima K."/>
            <person name="Suzuki S."/>
            <person name="Onuma M."/>
        </authorList>
    </citation>
    <scope>NUCLEOTIDE SEQUENCE [LARGE SCALE GENOMIC DNA]</scope>
    <source>
        <strain evidence="1">IB14-021</strain>
    </source>
</reference>
<protein>
    <submittedName>
        <fullName evidence="1">COMM domain-containing protein 6</fullName>
    </submittedName>
</protein>
<name>A0ABQ0FIS1_APOSI</name>
<sequence>MEESRFSEPVLDAKSEVTGQATFIPRFPVETGNGCELRQLQISQVSVRGSDAKGGGSFWPSKQQVHRNDNPTISANFYRQFKEIAAVIETV</sequence>
<keyword evidence="2" id="KW-1185">Reference proteome</keyword>